<name>A0A4Q1CMD4_9BACT</name>
<evidence type="ECO:0000313" key="2">
    <source>
        <dbReference type="Proteomes" id="UP000290204"/>
    </source>
</evidence>
<organism evidence="1 2">
    <name type="scientific">Lacibacter luteus</name>
    <dbReference type="NCBI Taxonomy" id="2508719"/>
    <lineage>
        <taxon>Bacteria</taxon>
        <taxon>Pseudomonadati</taxon>
        <taxon>Bacteroidota</taxon>
        <taxon>Chitinophagia</taxon>
        <taxon>Chitinophagales</taxon>
        <taxon>Chitinophagaceae</taxon>
        <taxon>Lacibacter</taxon>
    </lineage>
</organism>
<reference evidence="1 2" key="1">
    <citation type="submission" date="2019-01" db="EMBL/GenBank/DDBJ databases">
        <title>Lacibacter sp. strain TTM-7.</title>
        <authorList>
            <person name="Chen W.-M."/>
        </authorList>
    </citation>
    <scope>NUCLEOTIDE SEQUENCE [LARGE SCALE GENOMIC DNA]</scope>
    <source>
        <strain evidence="1 2">TTM-7</strain>
    </source>
</reference>
<dbReference type="RefSeq" id="WP_129129151.1">
    <property type="nucleotide sequence ID" value="NZ_SDHW01000001.1"/>
</dbReference>
<protein>
    <submittedName>
        <fullName evidence="1">Uncharacterized protein</fullName>
    </submittedName>
</protein>
<dbReference type="Proteomes" id="UP000290204">
    <property type="component" value="Unassembled WGS sequence"/>
</dbReference>
<gene>
    <name evidence="1" type="ORF">ESA94_01850</name>
</gene>
<keyword evidence="2" id="KW-1185">Reference proteome</keyword>
<proteinExistence type="predicted"/>
<dbReference type="OrthoDB" id="672926at2"/>
<sequence>MLYHQLPPQFNNTPVRLSKKEAKLAGNFIQKFFGAYHLHEIRRSLAALTEIALTTNNTHFEDAKERDSILWFYYELEIFIEAAWFQNQHSIKHKPKPKKKNK</sequence>
<evidence type="ECO:0000313" key="1">
    <source>
        <dbReference type="EMBL" id="RXK61779.1"/>
    </source>
</evidence>
<dbReference type="EMBL" id="SDHW01000001">
    <property type="protein sequence ID" value="RXK61779.1"/>
    <property type="molecule type" value="Genomic_DNA"/>
</dbReference>
<dbReference type="AlphaFoldDB" id="A0A4Q1CMD4"/>
<comment type="caution">
    <text evidence="1">The sequence shown here is derived from an EMBL/GenBank/DDBJ whole genome shotgun (WGS) entry which is preliminary data.</text>
</comment>
<accession>A0A4Q1CMD4</accession>